<dbReference type="AlphaFoldDB" id="W7UGL4"/>
<keyword evidence="2" id="KW-1185">Reference proteome</keyword>
<evidence type="ECO:0000313" key="2">
    <source>
        <dbReference type="Proteomes" id="UP000019365"/>
    </source>
</evidence>
<dbReference type="RefSeq" id="WP_037297735.1">
    <property type="nucleotide sequence ID" value="NZ_ATAX01000016.1"/>
</dbReference>
<dbReference type="Proteomes" id="UP000019365">
    <property type="component" value="Unassembled WGS sequence"/>
</dbReference>
<comment type="caution">
    <text evidence="1">The sequence shown here is derived from an EMBL/GenBank/DDBJ whole genome shotgun (WGS) entry which is preliminary data.</text>
</comment>
<dbReference type="PATRIC" id="fig|1341157.4.peg.990"/>
<proteinExistence type="predicted"/>
<accession>W7UGL4</accession>
<name>W7UGL4_RUMFL</name>
<reference evidence="1 2" key="1">
    <citation type="journal article" date="2014" name="PLoS ONE">
        <title>Rumen cellulosomics: divergent fiber-degrading strategies revealed by comparative genome-wide analysis of six ruminococcal strains.</title>
        <authorList>
            <person name="Dassa B."/>
            <person name="Borovok I."/>
            <person name="Ruimy-Israeli V."/>
            <person name="Lamed R."/>
            <person name="Flint H.J."/>
            <person name="Duncan S.H."/>
            <person name="Henrissat B."/>
            <person name="Coutinho P."/>
            <person name="Morrison M."/>
            <person name="Mosoni P."/>
            <person name="Yeoman C.J."/>
            <person name="White B.A."/>
            <person name="Bayer E.A."/>
        </authorList>
    </citation>
    <scope>NUCLEOTIDE SEQUENCE [LARGE SCALE GENOMIC DNA]</scope>
    <source>
        <strain evidence="1 2">007c</strain>
    </source>
</reference>
<organism evidence="1 2">
    <name type="scientific">Ruminococcus flavefaciens 007c</name>
    <dbReference type="NCBI Taxonomy" id="1341157"/>
    <lineage>
        <taxon>Bacteria</taxon>
        <taxon>Bacillati</taxon>
        <taxon>Bacillota</taxon>
        <taxon>Clostridia</taxon>
        <taxon>Eubacteriales</taxon>
        <taxon>Oscillospiraceae</taxon>
        <taxon>Ruminococcus</taxon>
    </lineage>
</organism>
<dbReference type="OrthoDB" id="1821144at2"/>
<dbReference type="EMBL" id="ATAX01000016">
    <property type="protein sequence ID" value="EWM54326.1"/>
    <property type="molecule type" value="Genomic_DNA"/>
</dbReference>
<protein>
    <submittedName>
        <fullName evidence="1">Uncharacterized protein</fullName>
    </submittedName>
</protein>
<gene>
    <name evidence="1" type="ORF">RF007C_12005</name>
</gene>
<evidence type="ECO:0000313" key="1">
    <source>
        <dbReference type="EMBL" id="EWM54326.1"/>
    </source>
</evidence>
<sequence length="142" mass="16275">MTELENYAELKFTNAMLLDIFSRYATNSELAEFVADDGSVDMKFKMINGVMETPKSCEHVLSLMFALFESNPQSAVGRIYMAHQTEILREVVYRLSMVLESFSDIRLTVHSVAPDEDDPSKKRATHTEFKLIQNKTKTEIKQ</sequence>